<feature type="region of interest" description="Disordered" evidence="1">
    <location>
        <begin position="118"/>
        <end position="191"/>
    </location>
</feature>
<dbReference type="EMBL" id="HBFR01011352">
    <property type="protein sequence ID" value="CAD8880999.1"/>
    <property type="molecule type" value="Transcribed_RNA"/>
</dbReference>
<evidence type="ECO:0000256" key="1">
    <source>
        <dbReference type="SAM" id="MobiDB-lite"/>
    </source>
</evidence>
<evidence type="ECO:0000259" key="2">
    <source>
        <dbReference type="PROSITE" id="PS50086"/>
    </source>
</evidence>
<evidence type="ECO:0000313" key="3">
    <source>
        <dbReference type="EMBL" id="CAD8880999.1"/>
    </source>
</evidence>
<dbReference type="Pfam" id="PF00566">
    <property type="entry name" value="RabGAP-TBC"/>
    <property type="match status" value="1"/>
</dbReference>
<feature type="compositionally biased region" description="Basic residues" evidence="1">
    <location>
        <begin position="157"/>
        <end position="166"/>
    </location>
</feature>
<proteinExistence type="predicted"/>
<reference evidence="3" key="1">
    <citation type="submission" date="2021-01" db="EMBL/GenBank/DDBJ databases">
        <authorList>
            <person name="Corre E."/>
            <person name="Pelletier E."/>
            <person name="Niang G."/>
            <person name="Scheremetjew M."/>
            <person name="Finn R."/>
            <person name="Kale V."/>
            <person name="Holt S."/>
            <person name="Cochrane G."/>
            <person name="Meng A."/>
            <person name="Brown T."/>
            <person name="Cohen L."/>
        </authorList>
    </citation>
    <scope>NUCLEOTIDE SEQUENCE</scope>
    <source>
        <strain evidence="3">308</strain>
    </source>
</reference>
<dbReference type="SUPFAM" id="SSF47923">
    <property type="entry name" value="Ypt/Rab-GAP domain of gyp1p"/>
    <property type="match status" value="2"/>
</dbReference>
<dbReference type="FunFam" id="1.10.472.80:FF:000027">
    <property type="entry name" value="GTPase activating protein (Evi5)"/>
    <property type="match status" value="1"/>
</dbReference>
<dbReference type="Gene3D" id="1.10.8.270">
    <property type="entry name" value="putative rabgap domain of human tbc1 domain family member 14 like domains"/>
    <property type="match status" value="1"/>
</dbReference>
<dbReference type="InterPro" id="IPR035969">
    <property type="entry name" value="Rab-GAP_TBC_sf"/>
</dbReference>
<name>A0A7S1BB51_9STRA</name>
<feature type="compositionally biased region" description="Low complexity" evidence="1">
    <location>
        <begin position="240"/>
        <end position="261"/>
    </location>
</feature>
<dbReference type="InterPro" id="IPR050302">
    <property type="entry name" value="Rab_GAP_TBC_domain"/>
</dbReference>
<feature type="compositionally biased region" description="Basic and acidic residues" evidence="1">
    <location>
        <begin position="262"/>
        <end position="271"/>
    </location>
</feature>
<dbReference type="GO" id="GO:0031267">
    <property type="term" value="F:small GTPase binding"/>
    <property type="evidence" value="ECO:0007669"/>
    <property type="project" value="TreeGrafter"/>
</dbReference>
<dbReference type="Gene3D" id="1.10.10.750">
    <property type="entry name" value="Ypt/Rab-GAP domain of gyp1p, domain 1"/>
    <property type="match status" value="1"/>
</dbReference>
<feature type="compositionally biased region" description="Pro residues" evidence="1">
    <location>
        <begin position="181"/>
        <end position="191"/>
    </location>
</feature>
<feature type="compositionally biased region" description="Low complexity" evidence="1">
    <location>
        <begin position="136"/>
        <end position="147"/>
    </location>
</feature>
<dbReference type="Gene3D" id="1.10.472.80">
    <property type="entry name" value="Ypt/Rab-GAP domain of gyp1p, domain 3"/>
    <property type="match status" value="1"/>
</dbReference>
<dbReference type="GO" id="GO:0005096">
    <property type="term" value="F:GTPase activator activity"/>
    <property type="evidence" value="ECO:0007669"/>
    <property type="project" value="TreeGrafter"/>
</dbReference>
<gene>
    <name evidence="3" type="ORF">CHYS00102_LOCUS8186</name>
</gene>
<organism evidence="3">
    <name type="scientific">Corethron hystrix</name>
    <dbReference type="NCBI Taxonomy" id="216773"/>
    <lineage>
        <taxon>Eukaryota</taxon>
        <taxon>Sar</taxon>
        <taxon>Stramenopiles</taxon>
        <taxon>Ochrophyta</taxon>
        <taxon>Bacillariophyta</taxon>
        <taxon>Coscinodiscophyceae</taxon>
        <taxon>Corethrophycidae</taxon>
        <taxon>Corethrales</taxon>
        <taxon>Corethraceae</taxon>
        <taxon>Corethron</taxon>
    </lineage>
</organism>
<dbReference type="SMART" id="SM00164">
    <property type="entry name" value="TBC"/>
    <property type="match status" value="1"/>
</dbReference>
<dbReference type="PROSITE" id="PS50086">
    <property type="entry name" value="TBC_RABGAP"/>
    <property type="match status" value="1"/>
</dbReference>
<dbReference type="PANTHER" id="PTHR47219:SF9">
    <property type="entry name" value="GTPASE ACTIVATING PROTEIN AND CENTROSOME-ASSOCIATED, ISOFORM B"/>
    <property type="match status" value="1"/>
</dbReference>
<protein>
    <recommendedName>
        <fullName evidence="2">Rab-GAP TBC domain-containing protein</fullName>
    </recommendedName>
</protein>
<dbReference type="PANTHER" id="PTHR47219">
    <property type="entry name" value="RAB GTPASE-ACTIVATING PROTEIN 1-LIKE"/>
    <property type="match status" value="1"/>
</dbReference>
<feature type="domain" description="Rab-GAP TBC" evidence="2">
    <location>
        <begin position="484"/>
        <end position="723"/>
    </location>
</feature>
<sequence>MKVKGQCLHSRESEETMEKCVAYYDVRSSVDNNMRCCSPLALAKRRTAADEVLQKNLFQSPRDYASLKQRYVVARRSRSAGSISLTISEEGTSLKLREKNPALTGKQQQAISQIDASPQGFVPRENGSTGIRRTHSIASSIGTISSINTEDSESPKKMKRQRRRKNKNQDPQRMARSAPVFPTPPPDPYPPESFDINENIYDSFNNSEINDVIAELNNTYGPGRKAGNGILRIPSYPAMTRTSTPRSAPPTTLTLTQPSSKDGSESSHSDLEDADHVLQYHEDSSDDGLWSDDEVFFGDEMSGVETEPSMNVSSAKPNVSVCSYESSISGVPTSTFNSHVFTSASNLVTNSAAQISSEVVESGKDEDRQKNTAYELNDLENCDESLQGSFDFHEVSNPQSDANHNLKHSNSAPLTLSKTLDDFGFFVGHTSFDDIPLSGSGQKPNNARDDIDKRRQLKWDEMINKWDRYDRKKKKKIKRRARKSIPNEIRGRSWVELAKIEQMKLEAQQPGRMTYAEYLKSGISPAKEAADIIERDINRTFPTHIMFANVRQTTEDGSLPEDRGIFFSMEMLRSLGTAGLPSSDNNNSNDSKLVDGQTMLRRGLRGYSIYDRDVGYCQGMSFITAMFLMYMSEEDTFWMLVHVMNSKPCSMRLLYNKEMSGLMQVFFVADHLLKRYVPKVHKHFEKEHVHISMFAPQWLGTVYTNSFPFDLVTRVWDIFLVEGWKIVYRVMLAILRNFEKKLLGMNFEEIMKFLRLLPQMIDGSEIIKNALKIRLSNKRISALDRKFKQEQK</sequence>
<feature type="region of interest" description="Disordered" evidence="1">
    <location>
        <begin position="238"/>
        <end position="271"/>
    </location>
</feature>
<dbReference type="AlphaFoldDB" id="A0A7S1BB51"/>
<accession>A0A7S1BB51</accession>
<dbReference type="InterPro" id="IPR000195">
    <property type="entry name" value="Rab-GAP-TBC_dom"/>
</dbReference>